<gene>
    <name evidence="2" type="ORF">DB32_001489</name>
</gene>
<evidence type="ECO:0000313" key="2">
    <source>
        <dbReference type="EMBL" id="AKF04340.1"/>
    </source>
</evidence>
<accession>A0A0F6W0T4</accession>
<name>A0A0F6W0T4_9BACT</name>
<dbReference type="InterPro" id="IPR043129">
    <property type="entry name" value="ATPase_NBD"/>
</dbReference>
<evidence type="ECO:0000313" key="3">
    <source>
        <dbReference type="Proteomes" id="UP000034883"/>
    </source>
</evidence>
<keyword evidence="3" id="KW-1185">Reference proteome</keyword>
<dbReference type="EMBL" id="CP011125">
    <property type="protein sequence ID" value="AKF04340.1"/>
    <property type="molecule type" value="Genomic_DNA"/>
</dbReference>
<protein>
    <submittedName>
        <fullName evidence="2">TsaB protein, required for threonylcarbamoyladenosine (T(6)A) formation in tRNA</fullName>
    </submittedName>
</protein>
<dbReference type="Pfam" id="PF00814">
    <property type="entry name" value="TsaD"/>
    <property type="match status" value="1"/>
</dbReference>
<dbReference type="RefSeq" id="WP_053231693.1">
    <property type="nucleotide sequence ID" value="NZ_CP011125.1"/>
</dbReference>
<feature type="domain" description="Gcp-like" evidence="1">
    <location>
        <begin position="33"/>
        <end position="126"/>
    </location>
</feature>
<dbReference type="STRING" id="927083.DB32_001489"/>
<sequence>MRTLAIDTSGDLGVVAITDGGEVRVEMHTRVRSRHGETLLPTIERALALAELDVAAIDLLAVGLGPGSFTGVRIGVSTVKGLALARGTPVVGVRTTRVIARGLFGALRVPVIDAHKGEVFVAVYEADARGALTTRLDETHGPPEVAARAIRDAIGDVLADSRTPVLAGGGLAVYGDRVSAVLGPLITAPRALDVPRGALLALEAEEALAARGPDDLASLEPLYVRASDAVLPGSSRVP</sequence>
<dbReference type="PANTHER" id="PTHR11735:SF11">
    <property type="entry name" value="TRNA THREONYLCARBAMOYLADENOSINE BIOSYNTHESIS PROTEIN TSAB"/>
    <property type="match status" value="1"/>
</dbReference>
<reference evidence="2 3" key="1">
    <citation type="submission" date="2015-03" db="EMBL/GenBank/DDBJ databases">
        <title>Genome assembly of Sandaracinus amylolyticus DSM 53668.</title>
        <authorList>
            <person name="Sharma G."/>
            <person name="Subramanian S."/>
        </authorList>
    </citation>
    <scope>NUCLEOTIDE SEQUENCE [LARGE SCALE GENOMIC DNA]</scope>
    <source>
        <strain evidence="2 3">DSM 53668</strain>
    </source>
</reference>
<dbReference type="AlphaFoldDB" id="A0A0F6W0T4"/>
<organism evidence="2 3">
    <name type="scientific">Sandaracinus amylolyticus</name>
    <dbReference type="NCBI Taxonomy" id="927083"/>
    <lineage>
        <taxon>Bacteria</taxon>
        <taxon>Pseudomonadati</taxon>
        <taxon>Myxococcota</taxon>
        <taxon>Polyangia</taxon>
        <taxon>Polyangiales</taxon>
        <taxon>Sandaracinaceae</taxon>
        <taxon>Sandaracinus</taxon>
    </lineage>
</organism>
<dbReference type="PANTHER" id="PTHR11735">
    <property type="entry name" value="TRNA N6-ADENOSINE THREONYLCARBAMOYLTRANSFERASE"/>
    <property type="match status" value="1"/>
</dbReference>
<dbReference type="Proteomes" id="UP000034883">
    <property type="component" value="Chromosome"/>
</dbReference>
<dbReference type="NCBIfam" id="TIGR03725">
    <property type="entry name" value="T6A_YeaZ"/>
    <property type="match status" value="1"/>
</dbReference>
<dbReference type="CDD" id="cd24032">
    <property type="entry name" value="ASKHA_NBD_TsaB"/>
    <property type="match status" value="1"/>
</dbReference>
<proteinExistence type="predicted"/>
<evidence type="ECO:0000259" key="1">
    <source>
        <dbReference type="Pfam" id="PF00814"/>
    </source>
</evidence>
<dbReference type="InterPro" id="IPR000905">
    <property type="entry name" value="Gcp-like_dom"/>
</dbReference>
<dbReference type="SUPFAM" id="SSF53067">
    <property type="entry name" value="Actin-like ATPase domain"/>
    <property type="match status" value="2"/>
</dbReference>
<dbReference type="InterPro" id="IPR022496">
    <property type="entry name" value="T6A_TsaB"/>
</dbReference>
<dbReference type="KEGG" id="samy:DB32_001489"/>
<dbReference type="Gene3D" id="3.30.420.40">
    <property type="match status" value="2"/>
</dbReference>
<dbReference type="GO" id="GO:0002949">
    <property type="term" value="P:tRNA threonylcarbamoyladenosine modification"/>
    <property type="evidence" value="ECO:0007669"/>
    <property type="project" value="InterPro"/>
</dbReference>
<dbReference type="GO" id="GO:0005829">
    <property type="term" value="C:cytosol"/>
    <property type="evidence" value="ECO:0007669"/>
    <property type="project" value="TreeGrafter"/>
</dbReference>